<evidence type="ECO:0000313" key="8">
    <source>
        <dbReference type="EMBL" id="NHN88193.1"/>
    </source>
</evidence>
<evidence type="ECO:0000256" key="1">
    <source>
        <dbReference type="ARBA" id="ARBA00004141"/>
    </source>
</evidence>
<evidence type="ECO:0000256" key="6">
    <source>
        <dbReference type="SAM" id="Phobius"/>
    </source>
</evidence>
<sequence>MSEFAPPLSPQTPQSGKKKSLLRLFRFGMVGALGFMWDAGTVYALRDIIGLNAAVLAAYFVAATLNWMANRFWTFGDVGRHDHPFLQWLRFLSANSLGFLLNRGTVYLLFFFIPFCVHFPIIALAAGALAGMFANFKLSERLVFRERPPTSVMDLAEISTGVTDAEIPCPADKTDP</sequence>
<comment type="subcellular location">
    <subcellularLocation>
        <location evidence="1">Membrane</location>
        <topology evidence="1">Multi-pass membrane protein</topology>
    </subcellularLocation>
</comment>
<dbReference type="InterPro" id="IPR051401">
    <property type="entry name" value="GtrA_CellWall_Glycosyl"/>
</dbReference>
<gene>
    <name evidence="8" type="ORF">GOB81_06075</name>
</gene>
<dbReference type="EMBL" id="WOSY01000004">
    <property type="protein sequence ID" value="NHN88193.1"/>
    <property type="molecule type" value="Genomic_DNA"/>
</dbReference>
<keyword evidence="5 6" id="KW-0472">Membrane</keyword>
<dbReference type="PANTHER" id="PTHR38459:SF1">
    <property type="entry name" value="PROPHAGE BACTOPRENOL-LINKED GLUCOSE TRANSLOCASE HOMOLOG"/>
    <property type="match status" value="1"/>
</dbReference>
<dbReference type="PANTHER" id="PTHR38459">
    <property type="entry name" value="PROPHAGE BACTOPRENOL-LINKED GLUCOSE TRANSLOCASE HOMOLOG"/>
    <property type="match status" value="1"/>
</dbReference>
<evidence type="ECO:0000259" key="7">
    <source>
        <dbReference type="Pfam" id="PF04138"/>
    </source>
</evidence>
<reference evidence="8 9" key="1">
    <citation type="journal article" date="2020" name="Int. J. Syst. Evol. Microbiol.">
        <title>Novel acetic acid bacteria from cider fermentations: Acetobacter conturbans sp. nov. and Acetobacter fallax sp. nov.</title>
        <authorList>
            <person name="Sombolestani A.S."/>
            <person name="Cleenwerck I."/>
            <person name="Cnockaert M."/>
            <person name="Borremans W."/>
            <person name="Wieme A.D."/>
            <person name="De Vuyst L."/>
            <person name="Vandamme P."/>
        </authorList>
    </citation>
    <scope>NUCLEOTIDE SEQUENCE [LARGE SCALE GENOMIC DNA]</scope>
    <source>
        <strain evidence="8 9">LMG 1627</strain>
    </source>
</reference>
<feature type="domain" description="GtrA/DPMS transmembrane" evidence="7">
    <location>
        <begin position="26"/>
        <end position="144"/>
    </location>
</feature>
<evidence type="ECO:0000256" key="3">
    <source>
        <dbReference type="ARBA" id="ARBA00022692"/>
    </source>
</evidence>
<evidence type="ECO:0000313" key="9">
    <source>
        <dbReference type="Proteomes" id="UP000631653"/>
    </source>
</evidence>
<dbReference type="Proteomes" id="UP000631653">
    <property type="component" value="Unassembled WGS sequence"/>
</dbReference>
<feature type="transmembrane region" description="Helical" evidence="6">
    <location>
        <begin position="106"/>
        <end position="136"/>
    </location>
</feature>
<keyword evidence="3 6" id="KW-0812">Transmembrane</keyword>
<keyword evidence="9" id="KW-1185">Reference proteome</keyword>
<protein>
    <submittedName>
        <fullName evidence="8">GtrA family protein</fullName>
    </submittedName>
</protein>
<comment type="similarity">
    <text evidence="2">Belongs to the GtrA family.</text>
</comment>
<dbReference type="RefSeq" id="WP_173569468.1">
    <property type="nucleotide sequence ID" value="NZ_WOSY01000004.1"/>
</dbReference>
<proteinExistence type="inferred from homology"/>
<organism evidence="8 9">
    <name type="scientific">Acetobacter conturbans</name>
    <dbReference type="NCBI Taxonomy" id="1737472"/>
    <lineage>
        <taxon>Bacteria</taxon>
        <taxon>Pseudomonadati</taxon>
        <taxon>Pseudomonadota</taxon>
        <taxon>Alphaproteobacteria</taxon>
        <taxon>Acetobacterales</taxon>
        <taxon>Acetobacteraceae</taxon>
        <taxon>Acetobacter</taxon>
    </lineage>
</organism>
<feature type="transmembrane region" description="Helical" evidence="6">
    <location>
        <begin position="20"/>
        <end position="37"/>
    </location>
</feature>
<accession>A0ABX0JY10</accession>
<evidence type="ECO:0000256" key="4">
    <source>
        <dbReference type="ARBA" id="ARBA00022989"/>
    </source>
</evidence>
<feature type="transmembrane region" description="Helical" evidence="6">
    <location>
        <begin position="49"/>
        <end position="69"/>
    </location>
</feature>
<name>A0ABX0JY10_9PROT</name>
<keyword evidence="4 6" id="KW-1133">Transmembrane helix</keyword>
<comment type="caution">
    <text evidence="8">The sequence shown here is derived from an EMBL/GenBank/DDBJ whole genome shotgun (WGS) entry which is preliminary data.</text>
</comment>
<evidence type="ECO:0000256" key="5">
    <source>
        <dbReference type="ARBA" id="ARBA00023136"/>
    </source>
</evidence>
<dbReference type="InterPro" id="IPR007267">
    <property type="entry name" value="GtrA_DPMS_TM"/>
</dbReference>
<dbReference type="Pfam" id="PF04138">
    <property type="entry name" value="GtrA_DPMS_TM"/>
    <property type="match status" value="1"/>
</dbReference>
<evidence type="ECO:0000256" key="2">
    <source>
        <dbReference type="ARBA" id="ARBA00009399"/>
    </source>
</evidence>